<comment type="similarity">
    <text evidence="1">Belongs to the protein kinase superfamily. ADCK protein kinase family.</text>
</comment>
<dbReference type="OrthoDB" id="9795390at2"/>
<dbReference type="Proteomes" id="UP000078228">
    <property type="component" value="Unassembled WGS sequence"/>
</dbReference>
<dbReference type="InterPro" id="IPR034646">
    <property type="entry name" value="ADCK3_dom"/>
</dbReference>
<keyword evidence="6" id="KW-0830">Ubiquinone</keyword>
<dbReference type="CDD" id="cd13970">
    <property type="entry name" value="ABC1_ADCK3"/>
    <property type="match status" value="1"/>
</dbReference>
<keyword evidence="3" id="KW-0547">Nucleotide-binding</keyword>
<evidence type="ECO:0000256" key="4">
    <source>
        <dbReference type="ARBA" id="ARBA00022840"/>
    </source>
</evidence>
<evidence type="ECO:0000259" key="5">
    <source>
        <dbReference type="Pfam" id="PF03109"/>
    </source>
</evidence>
<dbReference type="RefSeq" id="WP_064610659.1">
    <property type="nucleotide sequence ID" value="NZ_LXHB01000046.1"/>
</dbReference>
<evidence type="ECO:0000256" key="3">
    <source>
        <dbReference type="ARBA" id="ARBA00022741"/>
    </source>
</evidence>
<accession>A0A198UE72</accession>
<dbReference type="AlphaFoldDB" id="A0A198UE72"/>
<dbReference type="EMBL" id="LXHC01000028">
    <property type="protein sequence ID" value="OAU94716.1"/>
    <property type="molecule type" value="Genomic_DNA"/>
</dbReference>
<dbReference type="InterPro" id="IPR011009">
    <property type="entry name" value="Kinase-like_dom_sf"/>
</dbReference>
<evidence type="ECO:0000256" key="2">
    <source>
        <dbReference type="ARBA" id="ARBA00022679"/>
    </source>
</evidence>
<proteinExistence type="inferred from homology"/>
<evidence type="ECO:0000313" key="6">
    <source>
        <dbReference type="EMBL" id="OAU94716.1"/>
    </source>
</evidence>
<dbReference type="InterPro" id="IPR004147">
    <property type="entry name" value="ABC1_dom"/>
</dbReference>
<reference evidence="6 7" key="1">
    <citation type="journal article" date="2016" name="Genome Biol. Evol.">
        <title>Comparative Genomic Analyses of the Moraxella catarrhalis Serosensitive and Seroresistant Lineages Demonstrate Their Independent Evolution.</title>
        <authorList>
            <person name="Earl J.P."/>
            <person name="de Vries S.P."/>
            <person name="Ahmed A."/>
            <person name="Powell E."/>
            <person name="Schultz M.P."/>
            <person name="Hermans P.W."/>
            <person name="Hill D.J."/>
            <person name="Zhou Z."/>
            <person name="Constantinidou C.I."/>
            <person name="Hu F.Z."/>
            <person name="Bootsma H.J."/>
            <person name="Ehrlich G.D."/>
        </authorList>
    </citation>
    <scope>NUCLEOTIDE SEQUENCE [LARGE SCALE GENOMIC DNA]</scope>
    <source>
        <strain evidence="6 7">Z7542</strain>
    </source>
</reference>
<keyword evidence="6" id="KW-0560">Oxidoreductase</keyword>
<dbReference type="GO" id="GO:0005524">
    <property type="term" value="F:ATP binding"/>
    <property type="evidence" value="ECO:0007669"/>
    <property type="project" value="UniProtKB-KW"/>
</dbReference>
<sequence>MSQPLNKLKTSPFSRRLSIAKTSLNIGKNWAKSSMSGLLMTKEEREIAKHTLMQEQADYLVGELGKLKGSVVKVGQMLALYGEHFLPKEVLNALHTLDAQTAPLSWHVIYETLKAELGEQVADFEIERTPIGTASLAQVHKAVHKFSGQDVVLKVQYPGVADSIDSDLSIFKHLLKITNAVPQTKALDAWFEEIGELLHREVDYRLEAETTKRFARYLADDERYVVPTIYDNYSTNRLICMSFEAGISLNDPVITTLPQDRKNALGQAAIDIVIRELFEWGEMQTDPNFGNYLVRYEDGIDKLVLLDFGAIKQFDDHLLSIARGLISAGYHQDKQKMMAAMTGYDFFDQLNGKPKSDMAEVFLMACEPFAHAQALNERYGGHSTHLDEQGLYIWSGSDLYARVMNTAKNGMQSREFSLPPKEMMFISRKFIGAYALLVALDARTDSEALVAKFID</sequence>
<evidence type="ECO:0000313" key="7">
    <source>
        <dbReference type="Proteomes" id="UP000078228"/>
    </source>
</evidence>
<gene>
    <name evidence="6" type="ORF">AO384_2073</name>
</gene>
<dbReference type="GO" id="GO:0016740">
    <property type="term" value="F:transferase activity"/>
    <property type="evidence" value="ECO:0007669"/>
    <property type="project" value="UniProtKB-KW"/>
</dbReference>
<dbReference type="eggNOG" id="COG0661">
    <property type="taxonomic scope" value="Bacteria"/>
</dbReference>
<evidence type="ECO:0000256" key="1">
    <source>
        <dbReference type="ARBA" id="ARBA00009670"/>
    </source>
</evidence>
<organism evidence="6 7">
    <name type="scientific">Moraxella catarrhalis</name>
    <name type="common">Branhamella catarrhalis</name>
    <dbReference type="NCBI Taxonomy" id="480"/>
    <lineage>
        <taxon>Bacteria</taxon>
        <taxon>Pseudomonadati</taxon>
        <taxon>Pseudomonadota</taxon>
        <taxon>Gammaproteobacteria</taxon>
        <taxon>Moraxellales</taxon>
        <taxon>Moraxellaceae</taxon>
        <taxon>Moraxella</taxon>
    </lineage>
</organism>
<comment type="caution">
    <text evidence="6">The sequence shown here is derived from an EMBL/GenBank/DDBJ whole genome shotgun (WGS) entry which is preliminary data.</text>
</comment>
<protein>
    <submittedName>
        <fullName evidence="6">Ubiquinone biosynthesis monooxygenase UbiB</fullName>
    </submittedName>
</protein>
<dbReference type="GO" id="GO:0004497">
    <property type="term" value="F:monooxygenase activity"/>
    <property type="evidence" value="ECO:0007669"/>
    <property type="project" value="UniProtKB-KW"/>
</dbReference>
<keyword evidence="7" id="KW-1185">Reference proteome</keyword>
<keyword evidence="6" id="KW-0503">Monooxygenase</keyword>
<keyword evidence="2" id="KW-0808">Transferase</keyword>
<keyword evidence="4" id="KW-0067">ATP-binding</keyword>
<dbReference type="PATRIC" id="fig|480.237.peg.215"/>
<dbReference type="SUPFAM" id="SSF56112">
    <property type="entry name" value="Protein kinase-like (PK-like)"/>
    <property type="match status" value="1"/>
</dbReference>
<name>A0A198UE72_MORCA</name>
<dbReference type="PANTHER" id="PTHR43851:SF3">
    <property type="entry name" value="COENZYME Q8"/>
    <property type="match status" value="1"/>
</dbReference>
<dbReference type="PANTHER" id="PTHR43851">
    <property type="match status" value="1"/>
</dbReference>
<dbReference type="GO" id="GO:0006744">
    <property type="term" value="P:ubiquinone biosynthetic process"/>
    <property type="evidence" value="ECO:0007669"/>
    <property type="project" value="TreeGrafter"/>
</dbReference>
<dbReference type="InterPro" id="IPR051409">
    <property type="entry name" value="Atypical_kinase_ADCK"/>
</dbReference>
<feature type="domain" description="ABC1 atypical kinase-like" evidence="5">
    <location>
        <begin position="99"/>
        <end position="339"/>
    </location>
</feature>
<dbReference type="Pfam" id="PF03109">
    <property type="entry name" value="ABC1"/>
    <property type="match status" value="1"/>
</dbReference>